<protein>
    <submittedName>
        <fullName evidence="1">Uncharacterized protein</fullName>
    </submittedName>
</protein>
<sequence>MSIPEQPAEGQLSALQLRLPPFWTADPQIWFAQVESQFTTWRITSQVQRFHHIIVALPPDIAAEIRDL</sequence>
<organism evidence="1 2">
    <name type="scientific">Ixodes persulcatus</name>
    <name type="common">Taiga tick</name>
    <dbReference type="NCBI Taxonomy" id="34615"/>
    <lineage>
        <taxon>Eukaryota</taxon>
        <taxon>Metazoa</taxon>
        <taxon>Ecdysozoa</taxon>
        <taxon>Arthropoda</taxon>
        <taxon>Chelicerata</taxon>
        <taxon>Arachnida</taxon>
        <taxon>Acari</taxon>
        <taxon>Parasitiformes</taxon>
        <taxon>Ixodida</taxon>
        <taxon>Ixodoidea</taxon>
        <taxon>Ixodidae</taxon>
        <taxon>Ixodinae</taxon>
        <taxon>Ixodes</taxon>
    </lineage>
</organism>
<dbReference type="Proteomes" id="UP000805193">
    <property type="component" value="Unassembled WGS sequence"/>
</dbReference>
<reference evidence="1 2" key="1">
    <citation type="journal article" date="2020" name="Cell">
        <title>Large-Scale Comparative Analyses of Tick Genomes Elucidate Their Genetic Diversity and Vector Capacities.</title>
        <authorList>
            <consortium name="Tick Genome and Microbiome Consortium (TIGMIC)"/>
            <person name="Jia N."/>
            <person name="Wang J."/>
            <person name="Shi W."/>
            <person name="Du L."/>
            <person name="Sun Y."/>
            <person name="Zhan W."/>
            <person name="Jiang J.F."/>
            <person name="Wang Q."/>
            <person name="Zhang B."/>
            <person name="Ji P."/>
            <person name="Bell-Sakyi L."/>
            <person name="Cui X.M."/>
            <person name="Yuan T.T."/>
            <person name="Jiang B.G."/>
            <person name="Yang W.F."/>
            <person name="Lam T.T."/>
            <person name="Chang Q.C."/>
            <person name="Ding S.J."/>
            <person name="Wang X.J."/>
            <person name="Zhu J.G."/>
            <person name="Ruan X.D."/>
            <person name="Zhao L."/>
            <person name="Wei J.T."/>
            <person name="Ye R.Z."/>
            <person name="Que T.C."/>
            <person name="Du C.H."/>
            <person name="Zhou Y.H."/>
            <person name="Cheng J.X."/>
            <person name="Dai P.F."/>
            <person name="Guo W.B."/>
            <person name="Han X.H."/>
            <person name="Huang E.J."/>
            <person name="Li L.F."/>
            <person name="Wei W."/>
            <person name="Gao Y.C."/>
            <person name="Liu J.Z."/>
            <person name="Shao H.Z."/>
            <person name="Wang X."/>
            <person name="Wang C.C."/>
            <person name="Yang T.C."/>
            <person name="Huo Q.B."/>
            <person name="Li W."/>
            <person name="Chen H.Y."/>
            <person name="Chen S.E."/>
            <person name="Zhou L.G."/>
            <person name="Ni X.B."/>
            <person name="Tian J.H."/>
            <person name="Sheng Y."/>
            <person name="Liu T."/>
            <person name="Pan Y.S."/>
            <person name="Xia L.Y."/>
            <person name="Li J."/>
            <person name="Zhao F."/>
            <person name="Cao W.C."/>
        </authorList>
    </citation>
    <scope>NUCLEOTIDE SEQUENCE [LARGE SCALE GENOMIC DNA]</scope>
    <source>
        <strain evidence="1">Iper-2018</strain>
    </source>
</reference>
<proteinExistence type="predicted"/>
<evidence type="ECO:0000313" key="1">
    <source>
        <dbReference type="EMBL" id="KAG0440760.1"/>
    </source>
</evidence>
<gene>
    <name evidence="1" type="ORF">HPB47_016187</name>
</gene>
<evidence type="ECO:0000313" key="2">
    <source>
        <dbReference type="Proteomes" id="UP000805193"/>
    </source>
</evidence>
<comment type="caution">
    <text evidence="1">The sequence shown here is derived from an EMBL/GenBank/DDBJ whole genome shotgun (WGS) entry which is preliminary data.</text>
</comment>
<feature type="non-terminal residue" evidence="1">
    <location>
        <position position="68"/>
    </location>
</feature>
<accession>A0AC60QTY1</accession>
<keyword evidence="2" id="KW-1185">Reference proteome</keyword>
<name>A0AC60QTY1_IXOPE</name>
<dbReference type="EMBL" id="JABSTQ010004874">
    <property type="protein sequence ID" value="KAG0440760.1"/>
    <property type="molecule type" value="Genomic_DNA"/>
</dbReference>